<protein>
    <submittedName>
        <fullName evidence="1">Uncharacterized protein</fullName>
    </submittedName>
</protein>
<proteinExistence type="predicted"/>
<dbReference type="EMBL" id="AP035768">
    <property type="protein sequence ID" value="BFO17217.1"/>
    <property type="molecule type" value="Genomic_DNA"/>
</dbReference>
<evidence type="ECO:0000313" key="1">
    <source>
        <dbReference type="EMBL" id="BFO17217.1"/>
    </source>
</evidence>
<accession>A0AAT9HIW0</accession>
<sequence length="70" mass="7379">MRDIAQLRARAGSDRALKEAVSALGMDVAPPEGWESGSGWTTCPSLFPATRVIGSSRSEAAPGVRRDPQP</sequence>
<reference evidence="1" key="2">
    <citation type="submission" date="2024-07" db="EMBL/GenBank/DDBJ databases">
        <title>Streptomyces haneummycinica sp. nov., a new antibiotic-producing actinobacterium isolated from marine sediment.</title>
        <authorList>
            <person name="Uemura M."/>
            <person name="Hamada M."/>
            <person name="Hirano S."/>
            <person name="Kobayashi K."/>
            <person name="Ohshiro T."/>
            <person name="Kobayashi T."/>
            <person name="Terahara T."/>
        </authorList>
    </citation>
    <scope>NUCLEOTIDE SEQUENCE</scope>
    <source>
        <strain evidence="1">KM77-8</strain>
    </source>
</reference>
<reference evidence="1" key="1">
    <citation type="submission" date="2024-06" db="EMBL/GenBank/DDBJ databases">
        <authorList>
            <consortium name="consrtm"/>
            <person name="Uemura M."/>
            <person name="Terahara T."/>
        </authorList>
    </citation>
    <scope>NUCLEOTIDE SEQUENCE</scope>
    <source>
        <strain evidence="1">KM77-8</strain>
    </source>
</reference>
<organism evidence="1">
    <name type="scientific">Streptomyces haneummycinicus</name>
    <dbReference type="NCBI Taxonomy" id="3074435"/>
    <lineage>
        <taxon>Bacteria</taxon>
        <taxon>Bacillati</taxon>
        <taxon>Actinomycetota</taxon>
        <taxon>Actinomycetes</taxon>
        <taxon>Kitasatosporales</taxon>
        <taxon>Streptomycetaceae</taxon>
        <taxon>Streptomyces</taxon>
    </lineage>
</organism>
<name>A0AAT9HIW0_9ACTN</name>
<gene>
    <name evidence="1" type="ORF">SHKM778_36050</name>
</gene>
<dbReference type="AlphaFoldDB" id="A0AAT9HIW0"/>